<dbReference type="EMBL" id="MFTO01000001">
    <property type="protein sequence ID" value="OGI64403.1"/>
    <property type="molecule type" value="Genomic_DNA"/>
</dbReference>
<dbReference type="CDD" id="cd00913">
    <property type="entry name" value="PCD_DCoH_subfamily_a"/>
    <property type="match status" value="1"/>
</dbReference>
<dbReference type="PANTHER" id="PTHR12599">
    <property type="entry name" value="PTERIN-4-ALPHA-CARBINOLAMINE DEHYDRATASE"/>
    <property type="match status" value="1"/>
</dbReference>
<protein>
    <recommendedName>
        <fullName evidence="4">Putative pterin-4-alpha-carbinolamine dehydratase</fullName>
        <shortName evidence="4">PHS</shortName>
        <ecNumber evidence="4">4.2.1.96</ecNumber>
    </recommendedName>
    <alternativeName>
        <fullName evidence="4">4-alpha-hydroxy-tetrahydropterin dehydratase</fullName>
    </alternativeName>
    <alternativeName>
        <fullName evidence="4">Pterin carbinolamine dehydratase</fullName>
        <shortName evidence="4">PCD</shortName>
    </alternativeName>
</protein>
<dbReference type="HAMAP" id="MF_00434">
    <property type="entry name" value="Pterin_4_alpha"/>
    <property type="match status" value="1"/>
</dbReference>
<dbReference type="InterPro" id="IPR001533">
    <property type="entry name" value="Pterin_deHydtase"/>
</dbReference>
<dbReference type="NCBIfam" id="NF002017">
    <property type="entry name" value="PRK00823.1-2"/>
    <property type="match status" value="1"/>
</dbReference>
<dbReference type="Pfam" id="PF01329">
    <property type="entry name" value="Pterin_4a"/>
    <property type="match status" value="1"/>
</dbReference>
<dbReference type="GO" id="GO:0008124">
    <property type="term" value="F:4-alpha-hydroxytetrahydrobiopterin dehydratase activity"/>
    <property type="evidence" value="ECO:0007669"/>
    <property type="project" value="UniProtKB-UniRule"/>
</dbReference>
<dbReference type="PANTHER" id="PTHR12599:SF0">
    <property type="entry name" value="PTERIN-4-ALPHA-CARBINOLAMINE DEHYDRATASE"/>
    <property type="match status" value="1"/>
</dbReference>
<evidence type="ECO:0000256" key="4">
    <source>
        <dbReference type="HAMAP-Rule" id="MF_00434"/>
    </source>
</evidence>
<dbReference type="EC" id="4.2.1.96" evidence="4"/>
<comment type="similarity">
    <text evidence="2 4">Belongs to the pterin-4-alpha-carbinolamine dehydratase family.</text>
</comment>
<proteinExistence type="inferred from homology"/>
<dbReference type="AlphaFoldDB" id="A0A1F6V3Z9"/>
<dbReference type="Gene3D" id="3.30.1360.20">
    <property type="entry name" value="Transcriptional coactivator/pterin dehydratase"/>
    <property type="match status" value="1"/>
</dbReference>
<dbReference type="SUPFAM" id="SSF55248">
    <property type="entry name" value="PCD-like"/>
    <property type="match status" value="1"/>
</dbReference>
<evidence type="ECO:0000256" key="2">
    <source>
        <dbReference type="ARBA" id="ARBA00006472"/>
    </source>
</evidence>
<comment type="caution">
    <text evidence="5">The sequence shown here is derived from an EMBL/GenBank/DDBJ whole genome shotgun (WGS) entry which is preliminary data.</text>
</comment>
<evidence type="ECO:0000256" key="1">
    <source>
        <dbReference type="ARBA" id="ARBA00001554"/>
    </source>
</evidence>
<comment type="catalytic activity">
    <reaction evidence="1 4">
        <text>(4aS,6R)-4a-hydroxy-L-erythro-5,6,7,8-tetrahydrobiopterin = (6R)-L-erythro-6,7-dihydrobiopterin + H2O</text>
        <dbReference type="Rhea" id="RHEA:11920"/>
        <dbReference type="ChEBI" id="CHEBI:15377"/>
        <dbReference type="ChEBI" id="CHEBI:15642"/>
        <dbReference type="ChEBI" id="CHEBI:43120"/>
        <dbReference type="EC" id="4.2.1.96"/>
    </reaction>
</comment>
<evidence type="ECO:0000313" key="5">
    <source>
        <dbReference type="EMBL" id="OGI64403.1"/>
    </source>
</evidence>
<dbReference type="GO" id="GO:0006729">
    <property type="term" value="P:tetrahydrobiopterin biosynthetic process"/>
    <property type="evidence" value="ECO:0007669"/>
    <property type="project" value="InterPro"/>
</dbReference>
<keyword evidence="3 4" id="KW-0456">Lyase</keyword>
<accession>A0A1F6V3Z9</accession>
<sequence length="110" mass="12299">MNDLLKKKCIPCEGGDIDPFTPEEARNYLPDVEGWTMSEDAKQISKEFKFADFIGAINFVNLVADIAEMEGHHPDIHINYNKVKLELSTHAIGGLSENDFILAAKINAHK</sequence>
<dbReference type="Proteomes" id="UP000178985">
    <property type="component" value="Unassembled WGS sequence"/>
</dbReference>
<gene>
    <name evidence="5" type="ORF">A2733_01185</name>
</gene>
<evidence type="ECO:0000313" key="6">
    <source>
        <dbReference type="Proteomes" id="UP000178985"/>
    </source>
</evidence>
<reference evidence="5 6" key="1">
    <citation type="journal article" date="2016" name="Nat. Commun.">
        <title>Thousands of microbial genomes shed light on interconnected biogeochemical processes in an aquifer system.</title>
        <authorList>
            <person name="Anantharaman K."/>
            <person name="Brown C.T."/>
            <person name="Hug L.A."/>
            <person name="Sharon I."/>
            <person name="Castelle C.J."/>
            <person name="Probst A.J."/>
            <person name="Thomas B.C."/>
            <person name="Singh A."/>
            <person name="Wilkins M.J."/>
            <person name="Karaoz U."/>
            <person name="Brodie E.L."/>
            <person name="Williams K.H."/>
            <person name="Hubbard S.S."/>
            <person name="Banfield J.F."/>
        </authorList>
    </citation>
    <scope>NUCLEOTIDE SEQUENCE [LARGE SCALE GENOMIC DNA]</scope>
</reference>
<name>A0A1F6V3Z9_9BACT</name>
<dbReference type="InterPro" id="IPR036428">
    <property type="entry name" value="PCD_sf"/>
</dbReference>
<evidence type="ECO:0000256" key="3">
    <source>
        <dbReference type="ARBA" id="ARBA00023239"/>
    </source>
</evidence>
<organism evidence="5 6">
    <name type="scientific">Candidatus Nomurabacteria bacterium RIFCSPHIGHO2_01_FULL_40_20</name>
    <dbReference type="NCBI Taxonomy" id="1801738"/>
    <lineage>
        <taxon>Bacteria</taxon>
        <taxon>Candidatus Nomuraibacteriota</taxon>
    </lineage>
</organism>